<evidence type="ECO:0000256" key="3">
    <source>
        <dbReference type="ARBA" id="ARBA00023125"/>
    </source>
</evidence>
<dbReference type="PANTHER" id="PTHR32096">
    <property type="entry name" value="WRKY TRANSCRIPTION FACTOR 30-RELATED-RELATED"/>
    <property type="match status" value="1"/>
</dbReference>
<evidence type="ECO:0000256" key="4">
    <source>
        <dbReference type="ARBA" id="ARBA00023163"/>
    </source>
</evidence>
<accession>A0A8T0TNL8</accession>
<keyword evidence="2" id="KW-0805">Transcription regulation</keyword>
<evidence type="ECO:0000313" key="8">
    <source>
        <dbReference type="EMBL" id="KAG2611717.1"/>
    </source>
</evidence>
<dbReference type="GO" id="GO:0003700">
    <property type="term" value="F:DNA-binding transcription factor activity"/>
    <property type="evidence" value="ECO:0007669"/>
    <property type="project" value="InterPro"/>
</dbReference>
<evidence type="ECO:0000313" key="9">
    <source>
        <dbReference type="Proteomes" id="UP000823388"/>
    </source>
</evidence>
<comment type="caution">
    <text evidence="8">The sequence shown here is derived from an EMBL/GenBank/DDBJ whole genome shotgun (WGS) entry which is preliminary data.</text>
</comment>
<reference evidence="8" key="1">
    <citation type="submission" date="2020-05" db="EMBL/GenBank/DDBJ databases">
        <title>WGS assembly of Panicum virgatum.</title>
        <authorList>
            <person name="Lovell J.T."/>
            <person name="Jenkins J."/>
            <person name="Shu S."/>
            <person name="Juenger T.E."/>
            <person name="Schmutz J."/>
        </authorList>
    </citation>
    <scope>NUCLEOTIDE SEQUENCE</scope>
    <source>
        <strain evidence="8">AP13</strain>
    </source>
</reference>
<evidence type="ECO:0000259" key="7">
    <source>
        <dbReference type="PROSITE" id="PS50811"/>
    </source>
</evidence>
<feature type="compositionally biased region" description="Pro residues" evidence="6">
    <location>
        <begin position="79"/>
        <end position="88"/>
    </location>
</feature>
<feature type="compositionally biased region" description="Basic residues" evidence="6">
    <location>
        <begin position="120"/>
        <end position="131"/>
    </location>
</feature>
<evidence type="ECO:0000256" key="5">
    <source>
        <dbReference type="ARBA" id="ARBA00023242"/>
    </source>
</evidence>
<feature type="region of interest" description="Disordered" evidence="6">
    <location>
        <begin position="17"/>
        <end position="40"/>
    </location>
</feature>
<dbReference type="Gene3D" id="2.20.25.80">
    <property type="entry name" value="WRKY domain"/>
    <property type="match status" value="1"/>
</dbReference>
<dbReference type="PANTHER" id="PTHR32096:SF128">
    <property type="entry name" value="WRKY DOMAIN-CONTAINING PROTEIN"/>
    <property type="match status" value="1"/>
</dbReference>
<feature type="compositionally biased region" description="Pro residues" evidence="6">
    <location>
        <begin position="260"/>
        <end position="272"/>
    </location>
</feature>
<keyword evidence="9" id="KW-1185">Reference proteome</keyword>
<comment type="subcellular location">
    <subcellularLocation>
        <location evidence="1">Nucleus</location>
    </subcellularLocation>
</comment>
<feature type="region of interest" description="Disordered" evidence="6">
    <location>
        <begin position="73"/>
        <end position="148"/>
    </location>
</feature>
<dbReference type="EMBL" id="CM029043">
    <property type="protein sequence ID" value="KAG2611717.1"/>
    <property type="molecule type" value="Genomic_DNA"/>
</dbReference>
<dbReference type="GO" id="GO:0000976">
    <property type="term" value="F:transcription cis-regulatory region binding"/>
    <property type="evidence" value="ECO:0007669"/>
    <property type="project" value="TreeGrafter"/>
</dbReference>
<keyword evidence="5" id="KW-0539">Nucleus</keyword>
<evidence type="ECO:0000256" key="2">
    <source>
        <dbReference type="ARBA" id="ARBA00023015"/>
    </source>
</evidence>
<dbReference type="SMART" id="SM00774">
    <property type="entry name" value="WRKY"/>
    <property type="match status" value="1"/>
</dbReference>
<protein>
    <recommendedName>
        <fullName evidence="7">WRKY domain-containing protein</fullName>
    </recommendedName>
</protein>
<dbReference type="Proteomes" id="UP000823388">
    <property type="component" value="Chromosome 4K"/>
</dbReference>
<gene>
    <name evidence="8" type="ORF">PVAP13_4KG231300</name>
</gene>
<dbReference type="InterPro" id="IPR036576">
    <property type="entry name" value="WRKY_dom_sf"/>
</dbReference>
<organism evidence="8 9">
    <name type="scientific">Panicum virgatum</name>
    <name type="common">Blackwell switchgrass</name>
    <dbReference type="NCBI Taxonomy" id="38727"/>
    <lineage>
        <taxon>Eukaryota</taxon>
        <taxon>Viridiplantae</taxon>
        <taxon>Streptophyta</taxon>
        <taxon>Embryophyta</taxon>
        <taxon>Tracheophyta</taxon>
        <taxon>Spermatophyta</taxon>
        <taxon>Magnoliopsida</taxon>
        <taxon>Liliopsida</taxon>
        <taxon>Poales</taxon>
        <taxon>Poaceae</taxon>
        <taxon>PACMAD clade</taxon>
        <taxon>Panicoideae</taxon>
        <taxon>Panicodae</taxon>
        <taxon>Paniceae</taxon>
        <taxon>Panicinae</taxon>
        <taxon>Panicum</taxon>
        <taxon>Panicum sect. Hiantes</taxon>
    </lineage>
</organism>
<dbReference type="SUPFAM" id="SSF118290">
    <property type="entry name" value="WRKY DNA-binding domain"/>
    <property type="match status" value="1"/>
</dbReference>
<dbReference type="GO" id="GO:0005634">
    <property type="term" value="C:nucleus"/>
    <property type="evidence" value="ECO:0007669"/>
    <property type="project" value="UniProtKB-SubCell"/>
</dbReference>
<dbReference type="AlphaFoldDB" id="A0A8T0TNL8"/>
<dbReference type="InterPro" id="IPR044810">
    <property type="entry name" value="WRKY_plant"/>
</dbReference>
<dbReference type="Pfam" id="PF03106">
    <property type="entry name" value="WRKY"/>
    <property type="match status" value="1"/>
</dbReference>
<keyword evidence="4" id="KW-0804">Transcription</keyword>
<keyword evidence="3" id="KW-0238">DNA-binding</keyword>
<evidence type="ECO:0000256" key="6">
    <source>
        <dbReference type="SAM" id="MobiDB-lite"/>
    </source>
</evidence>
<name>A0A8T0TNL8_PANVG</name>
<dbReference type="PROSITE" id="PS50811">
    <property type="entry name" value="WRKY"/>
    <property type="match status" value="1"/>
</dbReference>
<feature type="domain" description="WRKY" evidence="7">
    <location>
        <begin position="148"/>
        <end position="207"/>
    </location>
</feature>
<feature type="region of interest" description="Disordered" evidence="6">
    <location>
        <begin position="244"/>
        <end position="288"/>
    </location>
</feature>
<sequence>MAPDQLPATDPAAVVVVSPGQGISAAPPQPPQPDLPDSAECDLDLLLQDEGPIDVDALSDDDCCMVISPVSSVQAHVAPPQPPSPPRTQAPAPSVLQPPAANPPSPDMTGPSSDGAGPSRPRRRYSTKKDRRTVTRSWDLNDGAPPPDTWMWRKYGQKGIKGSPHVRSYYKCSTDKQCTARKYVERCRDDSRYLVVSYTGEHTHDTPLNRSVAVTRNNDYGVVNPPLPPPPVVPNITAVAQAAEAPAPPPSVTPASLSPTAPPPAPPSPFPRIPAAVKGKQKAPAPLPALPAASLSRILKTLVEESRKAPAPPAIAASASLSPTTPLRLPSAGLELDVEDYRDASAVTMMIVDADKPQDGGGLPLPMPEELAPVHHGAPGGGSNYNMVFPASYDETTAAGSSSSGDGSTRTAAPVPAPIGNLVDDTFCQQEPWGSFWYWP</sequence>
<dbReference type="InterPro" id="IPR003657">
    <property type="entry name" value="WRKY_dom"/>
</dbReference>
<evidence type="ECO:0000256" key="1">
    <source>
        <dbReference type="ARBA" id="ARBA00004123"/>
    </source>
</evidence>
<proteinExistence type="predicted"/>